<feature type="transmembrane region" description="Helical" evidence="6">
    <location>
        <begin position="174"/>
        <end position="193"/>
    </location>
</feature>
<dbReference type="AlphaFoldDB" id="A0A7Y9K4M2"/>
<feature type="transmembrane region" description="Helical" evidence="6">
    <location>
        <begin position="356"/>
        <end position="382"/>
    </location>
</feature>
<evidence type="ECO:0000256" key="1">
    <source>
        <dbReference type="ARBA" id="ARBA00004651"/>
    </source>
</evidence>
<sequence>MASLLAQRRFFVGFLAQVMQYGASLLLLPFLVKTLTTAEISVWYLLITIQGLAAIADFGFGGAFARGIATALAGADTIQTEGFNGRTAGNANYRLIGDLIHAARLWYAMLATIVFFVMITGGLAYVMSVTATSHLDPREIVVTWTIMALATAQSMYFSWVNPVLIGANRVEHDLISQIIGKGGAALLGIGVLLAGGGLLALAIAQLAAFGSARIIAALFMRPIRRQIPPSTRDNARSIRLLRTIAPNASRFGLASLSGFLITRSSVFAVTSFVGLTEGGAYAISLQLISAILQVSQLPTQFAMPRLVSFQSQGAKRAVRREAIQLSAIFVALFLLGVLALTFVAPPLFKMIGRNVILLPAPLLFFLGMVMLLEGLHSVNAFVLMTGNKVPFTRAAVLSAVAVVAGTLFAGWCGWGIEGIIAVQGLVQLSYNNWRWPLMVLQDTHIVAA</sequence>
<keyword evidence="3 6" id="KW-0812">Transmembrane</keyword>
<feature type="transmembrane region" description="Helical" evidence="6">
    <location>
        <begin position="43"/>
        <end position="65"/>
    </location>
</feature>
<organism evidence="7 8">
    <name type="scientific">Sphingomonas melonis</name>
    <dbReference type="NCBI Taxonomy" id="152682"/>
    <lineage>
        <taxon>Bacteria</taxon>
        <taxon>Pseudomonadati</taxon>
        <taxon>Pseudomonadota</taxon>
        <taxon>Alphaproteobacteria</taxon>
        <taxon>Sphingomonadales</taxon>
        <taxon>Sphingomonadaceae</taxon>
        <taxon>Sphingomonas</taxon>
    </lineage>
</organism>
<protein>
    <submittedName>
        <fullName evidence="7">O-antigen/teichoic acid export membrane protein</fullName>
    </submittedName>
</protein>
<evidence type="ECO:0000256" key="2">
    <source>
        <dbReference type="ARBA" id="ARBA00022475"/>
    </source>
</evidence>
<dbReference type="InterPro" id="IPR050833">
    <property type="entry name" value="Poly_Biosynth_Transport"/>
</dbReference>
<dbReference type="Proteomes" id="UP000517753">
    <property type="component" value="Unassembled WGS sequence"/>
</dbReference>
<accession>A0A7Y9K4M2</accession>
<keyword evidence="5 6" id="KW-0472">Membrane</keyword>
<name>A0A7Y9K4M2_9SPHN</name>
<feature type="transmembrane region" description="Helical" evidence="6">
    <location>
        <begin position="322"/>
        <end position="344"/>
    </location>
</feature>
<comment type="caution">
    <text evidence="7">The sequence shown here is derived from an EMBL/GenBank/DDBJ whole genome shotgun (WGS) entry which is preliminary data.</text>
</comment>
<evidence type="ECO:0000256" key="6">
    <source>
        <dbReference type="SAM" id="Phobius"/>
    </source>
</evidence>
<dbReference type="PANTHER" id="PTHR30250:SF26">
    <property type="entry name" value="PSMA PROTEIN"/>
    <property type="match status" value="1"/>
</dbReference>
<evidence type="ECO:0000256" key="4">
    <source>
        <dbReference type="ARBA" id="ARBA00022989"/>
    </source>
</evidence>
<comment type="subcellular location">
    <subcellularLocation>
        <location evidence="1">Cell membrane</location>
        <topology evidence="1">Multi-pass membrane protein</topology>
    </subcellularLocation>
</comment>
<evidence type="ECO:0000313" key="8">
    <source>
        <dbReference type="Proteomes" id="UP000517753"/>
    </source>
</evidence>
<feature type="transmembrane region" description="Helical" evidence="6">
    <location>
        <begin position="394"/>
        <end position="416"/>
    </location>
</feature>
<proteinExistence type="predicted"/>
<keyword evidence="2" id="KW-1003">Cell membrane</keyword>
<evidence type="ECO:0000256" key="5">
    <source>
        <dbReference type="ARBA" id="ARBA00023136"/>
    </source>
</evidence>
<feature type="transmembrane region" description="Helical" evidence="6">
    <location>
        <begin position="140"/>
        <end position="162"/>
    </location>
</feature>
<evidence type="ECO:0000313" key="7">
    <source>
        <dbReference type="EMBL" id="NYD92074.1"/>
    </source>
</evidence>
<dbReference type="GO" id="GO:0005886">
    <property type="term" value="C:plasma membrane"/>
    <property type="evidence" value="ECO:0007669"/>
    <property type="project" value="UniProtKB-SubCell"/>
</dbReference>
<dbReference type="NCBIfam" id="NF041503">
    <property type="entry name" value="WZX_like"/>
    <property type="match status" value="1"/>
</dbReference>
<gene>
    <name evidence="7" type="ORF">HD841_003894</name>
</gene>
<feature type="transmembrane region" description="Helical" evidence="6">
    <location>
        <begin position="12"/>
        <end position="31"/>
    </location>
</feature>
<dbReference type="InterPro" id="IPR048122">
    <property type="entry name" value="WZX-like"/>
</dbReference>
<evidence type="ECO:0000256" key="3">
    <source>
        <dbReference type="ARBA" id="ARBA00022692"/>
    </source>
</evidence>
<dbReference type="RefSeq" id="WP_179510466.1">
    <property type="nucleotide sequence ID" value="NZ_JACCBY010000008.1"/>
</dbReference>
<keyword evidence="8" id="KW-1185">Reference proteome</keyword>
<reference evidence="7 8" key="1">
    <citation type="submission" date="2020-08" db="EMBL/GenBank/DDBJ databases">
        <title>The Agave Microbiome: Exploring the role of microbial communities in plant adaptations to desert environments.</title>
        <authorList>
            <person name="Partida-Martinez L.P."/>
        </authorList>
    </citation>
    <scope>NUCLEOTIDE SEQUENCE [LARGE SCALE GENOMIC DNA]</scope>
    <source>
        <strain evidence="7 8">AS2.3</strain>
    </source>
</reference>
<dbReference type="PANTHER" id="PTHR30250">
    <property type="entry name" value="PST FAMILY PREDICTED COLANIC ACID TRANSPORTER"/>
    <property type="match status" value="1"/>
</dbReference>
<feature type="transmembrane region" description="Helical" evidence="6">
    <location>
        <begin position="105"/>
        <end position="128"/>
    </location>
</feature>
<keyword evidence="4 6" id="KW-1133">Transmembrane helix</keyword>
<dbReference type="EMBL" id="JACCBY010000008">
    <property type="protein sequence ID" value="NYD92074.1"/>
    <property type="molecule type" value="Genomic_DNA"/>
</dbReference>